<dbReference type="InterPro" id="IPR001867">
    <property type="entry name" value="OmpR/PhoB-type_DNA-bd"/>
</dbReference>
<keyword evidence="5" id="KW-1185">Reference proteome</keyword>
<sequence>MQVPPSERAALPSKLAPAVPALTADLRFGRHLIQPLERRLLVDGEPAGLGARAFDLLLALAAQPGTLLTKSQLLDAVWPGLVVEESNLATQISALRKVLGGDVIVTIPGRGYRFSARIEAGADLAPESHAATPAAPAPASAPAKLQTNLPATLPRIVGRADDLAALHELVDQHRLVSIVGAGGMGKSLLTQHLLDGRRGNYVHGVCWVDLATVTDEALLAGAVAAALGVQLGGREAIPGLCRAVVPLQVLLALDNAEQVLEGVARMAAALLDAAQDLRLVVTSQVPLKLAAERVYRVGPLAVPPGPLPAAQACEFGAVALFVERARAADSRFMLTDANAPAAIELCRALDGLALAIELAAARAPMLGVQRLAASMGDRLKLLTTSHNRAAPPRQQTLRAAMEWSHGFLDERERAVFRRLAVFAGSTSLTTIQQVVAGTTGDGELEEWALLDALALLVDRSLVNVIVPDGSVEPRYRLLNSTRAYALERLKEAGEEEALRGRHMQAVAAFCDSAWHQVFSGDIGWHDWLQSFQLDADNAREAMSQALISRDRVAALQIGTTCLHASYDMPAAQQLALAEQCAALVDDDVPASLQGRLAVRIALTLVDIRPDLALEAATKAWALGQAWEMPGGDRFLAYLAACSVAMAAGRNPGGALQQQTALGQARALEDPRWPPQRRVWRARVEFASADAASPLTGRLGRAALSLEVASGGSGYYTRCQLIAAELAAQDAPAATQTGEALVAELQGGRNERALAFAQTHLAAAWMALGDLSRARSLAQAAWPRSLVFGLRPYGAEHLAALAALEARPHAAARLAGYADEACSANSQTRGPNEAHAYALACTRARAALGDAEFDHLHAEGRLLRDEQIKAIAFAASDA</sequence>
<dbReference type="SUPFAM" id="SSF46894">
    <property type="entry name" value="C-terminal effector domain of the bipartite response regulators"/>
    <property type="match status" value="1"/>
</dbReference>
<evidence type="ECO:0000259" key="3">
    <source>
        <dbReference type="PROSITE" id="PS51755"/>
    </source>
</evidence>
<keyword evidence="1 2" id="KW-0238">DNA-binding</keyword>
<dbReference type="InterPro" id="IPR016032">
    <property type="entry name" value="Sig_transdc_resp-reg_C-effctor"/>
</dbReference>
<dbReference type="InterPro" id="IPR058852">
    <property type="entry name" value="HTH_77"/>
</dbReference>
<accession>A0ABS8XZ41</accession>
<gene>
    <name evidence="4" type="ORF">LXT13_09410</name>
</gene>
<dbReference type="InterPro" id="IPR036388">
    <property type="entry name" value="WH-like_DNA-bd_sf"/>
</dbReference>
<dbReference type="Gene3D" id="1.10.10.10">
    <property type="entry name" value="Winged helix-like DNA-binding domain superfamily/Winged helix DNA-binding domain"/>
    <property type="match status" value="1"/>
</dbReference>
<reference evidence="4 5" key="1">
    <citation type="submission" date="2021-12" db="EMBL/GenBank/DDBJ databases">
        <title>Genome seq of P8.</title>
        <authorList>
            <person name="Seo T."/>
        </authorList>
    </citation>
    <scope>NUCLEOTIDE SEQUENCE [LARGE SCALE GENOMIC DNA]</scope>
    <source>
        <strain evidence="4 5">P8</strain>
    </source>
</reference>
<dbReference type="Proteomes" id="UP001200741">
    <property type="component" value="Unassembled WGS sequence"/>
</dbReference>
<dbReference type="Pfam" id="PF25872">
    <property type="entry name" value="HTH_77"/>
    <property type="match status" value="1"/>
</dbReference>
<dbReference type="SMART" id="SM00862">
    <property type="entry name" value="Trans_reg_C"/>
    <property type="match status" value="1"/>
</dbReference>
<dbReference type="EMBL" id="JAJTWU010000003">
    <property type="protein sequence ID" value="MCE4554655.1"/>
    <property type="molecule type" value="Genomic_DNA"/>
</dbReference>
<dbReference type="Pfam" id="PF00486">
    <property type="entry name" value="Trans_reg_C"/>
    <property type="match status" value="1"/>
</dbReference>
<dbReference type="CDD" id="cd00383">
    <property type="entry name" value="trans_reg_C"/>
    <property type="match status" value="1"/>
</dbReference>
<dbReference type="PANTHER" id="PTHR47691">
    <property type="entry name" value="REGULATOR-RELATED"/>
    <property type="match status" value="1"/>
</dbReference>
<dbReference type="InterPro" id="IPR027417">
    <property type="entry name" value="P-loop_NTPase"/>
</dbReference>
<comment type="caution">
    <text evidence="4">The sequence shown here is derived from an EMBL/GenBank/DDBJ whole genome shotgun (WGS) entry which is preliminary data.</text>
</comment>
<evidence type="ECO:0000313" key="4">
    <source>
        <dbReference type="EMBL" id="MCE4554655.1"/>
    </source>
</evidence>
<evidence type="ECO:0000256" key="2">
    <source>
        <dbReference type="PROSITE-ProRule" id="PRU01091"/>
    </source>
</evidence>
<dbReference type="Gene3D" id="3.40.50.300">
    <property type="entry name" value="P-loop containing nucleotide triphosphate hydrolases"/>
    <property type="match status" value="1"/>
</dbReference>
<dbReference type="RefSeq" id="WP_233371667.1">
    <property type="nucleotide sequence ID" value="NZ_JAJTWU010000003.1"/>
</dbReference>
<proteinExistence type="predicted"/>
<evidence type="ECO:0000313" key="5">
    <source>
        <dbReference type="Proteomes" id="UP001200741"/>
    </source>
</evidence>
<dbReference type="PANTHER" id="PTHR47691:SF3">
    <property type="entry name" value="HTH-TYPE TRANSCRIPTIONAL REGULATOR RV0890C-RELATED"/>
    <property type="match status" value="1"/>
</dbReference>
<dbReference type="PROSITE" id="PS51755">
    <property type="entry name" value="OMPR_PHOB"/>
    <property type="match status" value="1"/>
</dbReference>
<feature type="DNA-binding region" description="OmpR/PhoB-type" evidence="2">
    <location>
        <begin position="23"/>
        <end position="116"/>
    </location>
</feature>
<dbReference type="SUPFAM" id="SSF52540">
    <property type="entry name" value="P-loop containing nucleoside triphosphate hydrolases"/>
    <property type="match status" value="1"/>
</dbReference>
<evidence type="ECO:0000256" key="1">
    <source>
        <dbReference type="ARBA" id="ARBA00023125"/>
    </source>
</evidence>
<name>A0ABS8XZ41_9BURK</name>
<protein>
    <submittedName>
        <fullName evidence="4">Winged helix-turn-helix domain-containing protein</fullName>
    </submittedName>
</protein>
<feature type="domain" description="OmpR/PhoB-type" evidence="3">
    <location>
        <begin position="23"/>
        <end position="116"/>
    </location>
</feature>
<organism evidence="4 5">
    <name type="scientific">Pelomonas cellulosilytica</name>
    <dbReference type="NCBI Taxonomy" id="2906762"/>
    <lineage>
        <taxon>Bacteria</taxon>
        <taxon>Pseudomonadati</taxon>
        <taxon>Pseudomonadota</taxon>
        <taxon>Betaproteobacteria</taxon>
        <taxon>Burkholderiales</taxon>
        <taxon>Sphaerotilaceae</taxon>
        <taxon>Roseateles</taxon>
    </lineage>
</organism>